<feature type="domain" description="HTH merR-type" evidence="5">
    <location>
        <begin position="1"/>
        <end position="70"/>
    </location>
</feature>
<sequence length="124" mass="14188">MYTIHQAAKLVGLSPYSLRYYEKEGLISHISRDSRGVRAYSEEDIKNIQLIVCLRGTGMSIAQIHDYLALCQEGDATLSVRREIIKRQEEVTLRQIDALQQQLETIKKKVAYYDALLAQNNQST</sequence>
<keyword evidence="1" id="KW-0678">Repressor</keyword>
<dbReference type="PANTHER" id="PTHR30204">
    <property type="entry name" value="REDOX-CYCLING DRUG-SENSING TRANSCRIPTIONAL ACTIVATOR SOXR"/>
    <property type="match status" value="1"/>
</dbReference>
<comment type="caution">
    <text evidence="6">The sequence shown here is derived from an EMBL/GenBank/DDBJ whole genome shotgun (WGS) entry which is preliminary data.</text>
</comment>
<evidence type="ECO:0000256" key="2">
    <source>
        <dbReference type="ARBA" id="ARBA00023015"/>
    </source>
</evidence>
<gene>
    <name evidence="6" type="ORF">H8693_08410</name>
</gene>
<evidence type="ECO:0000256" key="3">
    <source>
        <dbReference type="ARBA" id="ARBA00023125"/>
    </source>
</evidence>
<evidence type="ECO:0000313" key="6">
    <source>
        <dbReference type="EMBL" id="MBC8538954.1"/>
    </source>
</evidence>
<dbReference type="GO" id="GO:0003677">
    <property type="term" value="F:DNA binding"/>
    <property type="evidence" value="ECO:0007669"/>
    <property type="project" value="UniProtKB-KW"/>
</dbReference>
<proteinExistence type="predicted"/>
<dbReference type="RefSeq" id="WP_178620960.1">
    <property type="nucleotide sequence ID" value="NZ_JACRSS010000004.1"/>
</dbReference>
<dbReference type="PRINTS" id="PR00040">
    <property type="entry name" value="HTHMERR"/>
</dbReference>
<keyword evidence="2" id="KW-0805">Transcription regulation</keyword>
<accession>A0A926HWF1</accession>
<dbReference type="PROSITE" id="PS50937">
    <property type="entry name" value="HTH_MERR_2"/>
    <property type="match status" value="1"/>
</dbReference>
<dbReference type="Proteomes" id="UP000617951">
    <property type="component" value="Unassembled WGS sequence"/>
</dbReference>
<dbReference type="InterPro" id="IPR000551">
    <property type="entry name" value="MerR-type_HTH_dom"/>
</dbReference>
<evidence type="ECO:0000259" key="5">
    <source>
        <dbReference type="PROSITE" id="PS50937"/>
    </source>
</evidence>
<dbReference type="InterPro" id="IPR047057">
    <property type="entry name" value="MerR_fam"/>
</dbReference>
<dbReference type="GO" id="GO:0003700">
    <property type="term" value="F:DNA-binding transcription factor activity"/>
    <property type="evidence" value="ECO:0007669"/>
    <property type="project" value="InterPro"/>
</dbReference>
<reference evidence="6" key="1">
    <citation type="submission" date="2020-08" db="EMBL/GenBank/DDBJ databases">
        <title>Genome public.</title>
        <authorList>
            <person name="Liu C."/>
            <person name="Sun Q."/>
        </authorList>
    </citation>
    <scope>NUCLEOTIDE SEQUENCE</scope>
    <source>
        <strain evidence="6">NSJ-63</strain>
    </source>
</reference>
<keyword evidence="3" id="KW-0238">DNA-binding</keyword>
<dbReference type="SMART" id="SM00422">
    <property type="entry name" value="HTH_MERR"/>
    <property type="match status" value="1"/>
</dbReference>
<dbReference type="EMBL" id="JACRSS010000004">
    <property type="protein sequence ID" value="MBC8538954.1"/>
    <property type="molecule type" value="Genomic_DNA"/>
</dbReference>
<dbReference type="Pfam" id="PF13411">
    <property type="entry name" value="MerR_1"/>
    <property type="match status" value="1"/>
</dbReference>
<dbReference type="CDD" id="cd01109">
    <property type="entry name" value="HTH_YyaN"/>
    <property type="match status" value="1"/>
</dbReference>
<dbReference type="AlphaFoldDB" id="A0A926HWF1"/>
<dbReference type="SUPFAM" id="SSF46955">
    <property type="entry name" value="Putative DNA-binding domain"/>
    <property type="match status" value="1"/>
</dbReference>
<keyword evidence="7" id="KW-1185">Reference proteome</keyword>
<organism evidence="6 7">
    <name type="scientific">Guopingia tenuis</name>
    <dbReference type="NCBI Taxonomy" id="2763656"/>
    <lineage>
        <taxon>Bacteria</taxon>
        <taxon>Bacillati</taxon>
        <taxon>Bacillota</taxon>
        <taxon>Clostridia</taxon>
        <taxon>Christensenellales</taxon>
        <taxon>Christensenellaceae</taxon>
        <taxon>Guopingia</taxon>
    </lineage>
</organism>
<evidence type="ECO:0000313" key="7">
    <source>
        <dbReference type="Proteomes" id="UP000617951"/>
    </source>
</evidence>
<keyword evidence="4" id="KW-0804">Transcription</keyword>
<name>A0A926HWF1_9FIRM</name>
<evidence type="ECO:0000256" key="4">
    <source>
        <dbReference type="ARBA" id="ARBA00023163"/>
    </source>
</evidence>
<dbReference type="InterPro" id="IPR009061">
    <property type="entry name" value="DNA-bd_dom_put_sf"/>
</dbReference>
<dbReference type="PANTHER" id="PTHR30204:SF69">
    <property type="entry name" value="MERR-FAMILY TRANSCRIPTIONAL REGULATOR"/>
    <property type="match status" value="1"/>
</dbReference>
<dbReference type="Gene3D" id="1.10.1660.10">
    <property type="match status" value="1"/>
</dbReference>
<protein>
    <submittedName>
        <fullName evidence="6">MerR family transcriptional regulator</fullName>
    </submittedName>
</protein>
<evidence type="ECO:0000256" key="1">
    <source>
        <dbReference type="ARBA" id="ARBA00022491"/>
    </source>
</evidence>